<evidence type="ECO:0000256" key="2">
    <source>
        <dbReference type="SAM" id="SignalP"/>
    </source>
</evidence>
<feature type="chain" id="PRO_5045519478" evidence="2">
    <location>
        <begin position="21"/>
        <end position="154"/>
    </location>
</feature>
<gene>
    <name evidence="3" type="ORF">I4Q42_14055</name>
</gene>
<feature type="signal peptide" evidence="2">
    <location>
        <begin position="1"/>
        <end position="20"/>
    </location>
</feature>
<keyword evidence="2" id="KW-0732">Signal</keyword>
<reference evidence="3 4" key="1">
    <citation type="submission" date="2020-11" db="EMBL/GenBank/DDBJ databases">
        <title>genome sequence of strain KACC 18849.</title>
        <authorList>
            <person name="Gao J."/>
            <person name="Zhang X."/>
        </authorList>
    </citation>
    <scope>NUCLEOTIDE SEQUENCE [LARGE SCALE GENOMIC DNA]</scope>
    <source>
        <strain evidence="3 4">KACC 18849</strain>
    </source>
</reference>
<keyword evidence="1" id="KW-1133">Transmembrane helix</keyword>
<keyword evidence="4" id="KW-1185">Reference proteome</keyword>
<organism evidence="3 4">
    <name type="scientific">Caulobacter hibisci</name>
    <dbReference type="NCBI Taxonomy" id="2035993"/>
    <lineage>
        <taxon>Bacteria</taxon>
        <taxon>Pseudomonadati</taxon>
        <taxon>Pseudomonadota</taxon>
        <taxon>Alphaproteobacteria</taxon>
        <taxon>Caulobacterales</taxon>
        <taxon>Caulobacteraceae</taxon>
        <taxon>Caulobacter</taxon>
    </lineage>
</organism>
<dbReference type="EMBL" id="JADWOX010000009">
    <property type="protein sequence ID" value="MBI1684793.1"/>
    <property type="molecule type" value="Genomic_DNA"/>
</dbReference>
<evidence type="ECO:0000313" key="3">
    <source>
        <dbReference type="EMBL" id="MBI1684793.1"/>
    </source>
</evidence>
<name>A0ABS0T1J4_9CAUL</name>
<keyword evidence="1" id="KW-0472">Membrane</keyword>
<feature type="transmembrane region" description="Helical" evidence="1">
    <location>
        <begin position="96"/>
        <end position="114"/>
    </location>
</feature>
<keyword evidence="1" id="KW-0812">Transmembrane</keyword>
<protein>
    <submittedName>
        <fullName evidence="3">DUF4126 domain-containing protein</fullName>
    </submittedName>
</protein>
<accession>A0ABS0T1J4</accession>
<comment type="caution">
    <text evidence="3">The sequence shown here is derived from an EMBL/GenBank/DDBJ whole genome shotgun (WGS) entry which is preliminary data.</text>
</comment>
<dbReference type="Proteomes" id="UP000639859">
    <property type="component" value="Unassembled WGS sequence"/>
</dbReference>
<evidence type="ECO:0000313" key="4">
    <source>
        <dbReference type="Proteomes" id="UP000639859"/>
    </source>
</evidence>
<evidence type="ECO:0000256" key="1">
    <source>
        <dbReference type="SAM" id="Phobius"/>
    </source>
</evidence>
<dbReference type="RefSeq" id="WP_198576711.1">
    <property type="nucleotide sequence ID" value="NZ_JADWOX010000009.1"/>
</dbReference>
<sequence length="154" mass="15081">MLASFLIGLAAGARALTPFAAVSDAAAKGQLPADNGAPSWLGHPLVSAGTKALAAAELWGDKLHSAPDRIVPAGLLARVVTAGIAGAALAPRNRALAGGVLGATAALVAAYVTFDLRMAALHRYGQTPTGLVEDALTVAAARAVVGGASRGAIA</sequence>
<proteinExistence type="predicted"/>